<reference evidence="1 2" key="1">
    <citation type="submission" date="2020-04" db="EMBL/GenBank/DDBJ databases">
        <title>Genome sequencing of novel species.</title>
        <authorList>
            <person name="Heo J."/>
            <person name="Kim S.-J."/>
            <person name="Kim J.-S."/>
            <person name="Hong S.-B."/>
            <person name="Kwon S.-W."/>
        </authorList>
    </citation>
    <scope>NUCLEOTIDE SEQUENCE [LARGE SCALE GENOMIC DNA]</scope>
    <source>
        <strain evidence="1 2">MFER-1</strain>
    </source>
</reference>
<dbReference type="KEGG" id="cheb:HH215_19860"/>
<keyword evidence="1" id="KW-0808">Transferase</keyword>
<dbReference type="Proteomes" id="UP000502248">
    <property type="component" value="Chromosome"/>
</dbReference>
<dbReference type="CDD" id="cd02518">
    <property type="entry name" value="GT2_SpsF"/>
    <property type="match status" value="1"/>
</dbReference>
<dbReference type="InterPro" id="IPR029044">
    <property type="entry name" value="Nucleotide-diphossugar_trans"/>
</dbReference>
<dbReference type="PANTHER" id="PTHR42866:SF1">
    <property type="entry name" value="SPORE COAT POLYSACCHARIDE BIOSYNTHESIS PROTEIN SPSF"/>
    <property type="match status" value="1"/>
</dbReference>
<organism evidence="1 2">
    <name type="scientific">Cohnella herbarum</name>
    <dbReference type="NCBI Taxonomy" id="2728023"/>
    <lineage>
        <taxon>Bacteria</taxon>
        <taxon>Bacillati</taxon>
        <taxon>Bacillota</taxon>
        <taxon>Bacilli</taxon>
        <taxon>Bacillales</taxon>
        <taxon>Paenibacillaceae</taxon>
        <taxon>Cohnella</taxon>
    </lineage>
</organism>
<dbReference type="GO" id="GO:0005829">
    <property type="term" value="C:cytosol"/>
    <property type="evidence" value="ECO:0007669"/>
    <property type="project" value="TreeGrafter"/>
</dbReference>
<sequence length="242" mass="27579">MKTIVIIQARMGSTRLPGKILLPLGESCVLDYVVHRCRLIPNVEEVVVATSTLPSDDRIVAWCDQHKVSCFRGSEEDVLARFYECSLLYDPDYVIRVTSDCPFVDYRLASIFVETMTDNPTDFAVLKGNLPRGLAVEMISMSALKKIYEIGHELRHREHVTYYAYEFADQFTQTMVQVPSDLQYPELRVTMDTEEDYTLCLAIANAFSGQKDVLSSEVLDYLLRNPDVSALNKHIEQKPVVR</sequence>
<keyword evidence="2" id="KW-1185">Reference proteome</keyword>
<dbReference type="EMBL" id="CP051680">
    <property type="protein sequence ID" value="QJD85206.1"/>
    <property type="molecule type" value="Genomic_DNA"/>
</dbReference>
<dbReference type="SUPFAM" id="SSF53448">
    <property type="entry name" value="Nucleotide-diphospho-sugar transferases"/>
    <property type="match status" value="1"/>
</dbReference>
<dbReference type="InterPro" id="IPR003329">
    <property type="entry name" value="Cytidylyl_trans"/>
</dbReference>
<name>A0A7Z2ZMB7_9BACL</name>
<dbReference type="Gene3D" id="3.90.550.10">
    <property type="entry name" value="Spore Coat Polysaccharide Biosynthesis Protein SpsA, Chain A"/>
    <property type="match status" value="1"/>
</dbReference>
<dbReference type="Pfam" id="PF02348">
    <property type="entry name" value="CTP_transf_3"/>
    <property type="match status" value="1"/>
</dbReference>
<accession>A0A7Z2ZMB7</accession>
<evidence type="ECO:0000313" key="1">
    <source>
        <dbReference type="EMBL" id="QJD85206.1"/>
    </source>
</evidence>
<dbReference type="AlphaFoldDB" id="A0A7Z2ZMB7"/>
<dbReference type="RefSeq" id="WP_169281471.1">
    <property type="nucleotide sequence ID" value="NZ_CP051680.1"/>
</dbReference>
<evidence type="ECO:0000313" key="2">
    <source>
        <dbReference type="Proteomes" id="UP000502248"/>
    </source>
</evidence>
<dbReference type="PANTHER" id="PTHR42866">
    <property type="entry name" value="3-DEOXY-MANNO-OCTULOSONATE CYTIDYLYLTRANSFERASE"/>
    <property type="match status" value="1"/>
</dbReference>
<dbReference type="GO" id="GO:0016740">
    <property type="term" value="F:transferase activity"/>
    <property type="evidence" value="ECO:0007669"/>
    <property type="project" value="UniProtKB-KW"/>
</dbReference>
<gene>
    <name evidence="1" type="ORF">HH215_19860</name>
</gene>
<proteinExistence type="predicted"/>
<protein>
    <submittedName>
        <fullName evidence="1">NTP transferase domain-containing protein</fullName>
    </submittedName>
</protein>